<keyword evidence="1" id="KW-0472">Membrane</keyword>
<keyword evidence="3" id="KW-0378">Hydrolase</keyword>
<feature type="transmembrane region" description="Helical" evidence="1">
    <location>
        <begin position="6"/>
        <end position="32"/>
    </location>
</feature>
<organism evidence="3 4">
    <name type="scientific">Nocardioides mangrovi</name>
    <dbReference type="NCBI Taxonomy" id="2874580"/>
    <lineage>
        <taxon>Bacteria</taxon>
        <taxon>Bacillati</taxon>
        <taxon>Actinomycetota</taxon>
        <taxon>Actinomycetes</taxon>
        <taxon>Propionibacteriales</taxon>
        <taxon>Nocardioidaceae</taxon>
        <taxon>Nocardioides</taxon>
    </lineage>
</organism>
<dbReference type="Pfam" id="PF01478">
    <property type="entry name" value="Peptidase_A24"/>
    <property type="match status" value="1"/>
</dbReference>
<keyword evidence="1" id="KW-1133">Transmembrane helix</keyword>
<accession>A0ABS7UJS0</accession>
<sequence>MSSAEAVGLAAVAAIVCGFAGLAVPVAIARLPEPMGSVADRPRILLRAVLGCAVVAAVVAPSVGVHAALLVVLPLIPQGVLLAIVDRHTHLLPSRVIWPMLGLASGTVLLAGVVAGDGVAVVRAAIGGAATFAFFHVLWWVRPQGLGYGDVRLSAVVGTALGFLGTAELLIGVYAGFVVFVLAALGRAAVRRDRSLLREPSPYGPAMLGGALLGLVVGSYLASR</sequence>
<dbReference type="RefSeq" id="WP_224125576.1">
    <property type="nucleotide sequence ID" value="NZ_JAIQZJ010000028.1"/>
</dbReference>
<dbReference type="Proteomes" id="UP000780875">
    <property type="component" value="Unassembled WGS sequence"/>
</dbReference>
<feature type="transmembrane region" description="Helical" evidence="1">
    <location>
        <begin position="97"/>
        <end position="115"/>
    </location>
</feature>
<reference evidence="3 4" key="1">
    <citation type="submission" date="2021-09" db="EMBL/GenBank/DDBJ databases">
        <title>Whole genome sequence of Nocardioides sp. GBK3QG-3.</title>
        <authorList>
            <person name="Tuo L."/>
        </authorList>
    </citation>
    <scope>NUCLEOTIDE SEQUENCE [LARGE SCALE GENOMIC DNA]</scope>
    <source>
        <strain evidence="3 4">GBK3QG-3</strain>
    </source>
</reference>
<proteinExistence type="predicted"/>
<feature type="transmembrane region" description="Helical" evidence="1">
    <location>
        <begin position="153"/>
        <end position="183"/>
    </location>
</feature>
<gene>
    <name evidence="3" type="ORF">K8U61_24175</name>
</gene>
<feature type="domain" description="Prepilin type IV endopeptidase peptidase" evidence="2">
    <location>
        <begin position="80"/>
        <end position="180"/>
    </location>
</feature>
<feature type="transmembrane region" description="Helical" evidence="1">
    <location>
        <begin position="44"/>
        <end position="61"/>
    </location>
</feature>
<evidence type="ECO:0000313" key="4">
    <source>
        <dbReference type="Proteomes" id="UP000780875"/>
    </source>
</evidence>
<dbReference type="EC" id="3.4.23.43" evidence="3"/>
<evidence type="ECO:0000256" key="1">
    <source>
        <dbReference type="SAM" id="Phobius"/>
    </source>
</evidence>
<feature type="transmembrane region" description="Helical" evidence="1">
    <location>
        <begin position="203"/>
        <end position="222"/>
    </location>
</feature>
<comment type="caution">
    <text evidence="3">The sequence shown here is derived from an EMBL/GenBank/DDBJ whole genome shotgun (WGS) entry which is preliminary data.</text>
</comment>
<keyword evidence="4" id="KW-1185">Reference proteome</keyword>
<dbReference type="EMBL" id="JAIQZJ010000028">
    <property type="protein sequence ID" value="MBZ5741278.1"/>
    <property type="molecule type" value="Genomic_DNA"/>
</dbReference>
<dbReference type="GO" id="GO:0004190">
    <property type="term" value="F:aspartic-type endopeptidase activity"/>
    <property type="evidence" value="ECO:0007669"/>
    <property type="project" value="UniProtKB-EC"/>
</dbReference>
<feature type="transmembrane region" description="Helical" evidence="1">
    <location>
        <begin position="67"/>
        <end position="85"/>
    </location>
</feature>
<dbReference type="Gene3D" id="1.20.120.1220">
    <property type="match status" value="1"/>
</dbReference>
<protein>
    <submittedName>
        <fullName evidence="3">Prepilin peptidase</fullName>
        <ecNumber evidence="3">3.4.23.43</ecNumber>
    </submittedName>
</protein>
<name>A0ABS7UJS0_9ACTN</name>
<evidence type="ECO:0000259" key="2">
    <source>
        <dbReference type="Pfam" id="PF01478"/>
    </source>
</evidence>
<feature type="transmembrane region" description="Helical" evidence="1">
    <location>
        <begin position="121"/>
        <end position="141"/>
    </location>
</feature>
<dbReference type="InterPro" id="IPR000045">
    <property type="entry name" value="Prepilin_IV_endopep_pep"/>
</dbReference>
<keyword evidence="1" id="KW-0812">Transmembrane</keyword>
<evidence type="ECO:0000313" key="3">
    <source>
        <dbReference type="EMBL" id="MBZ5741278.1"/>
    </source>
</evidence>